<dbReference type="Gene3D" id="3.40.630.30">
    <property type="match status" value="2"/>
</dbReference>
<evidence type="ECO:0000313" key="6">
    <source>
        <dbReference type="Proteomes" id="UP000658320"/>
    </source>
</evidence>
<evidence type="ECO:0000313" key="5">
    <source>
        <dbReference type="EMBL" id="GGR42132.1"/>
    </source>
</evidence>
<evidence type="ECO:0000259" key="4">
    <source>
        <dbReference type="PROSITE" id="PS51186"/>
    </source>
</evidence>
<sequence length="325" mass="34601">MTTHDLAITTATADDPRIRRLVRALDDDLAARYPDEPCAGGAHLHPAIRFLLAETDDRPVGCCALQPFPAPATAAELKRMYVAPEARGRGIAARLLAEAERTAAALGHTEIRLETGIHQPEAIALYTRAGYRPIPNYPPYEHKTLSRCYAKPLAPPTRARAEQDGDELTAFLAGQGLSSHGVLATGTRYWITRDTNGPAVALGLEGQGDHLLLRSVAVRPDLRGCGAARRLVEHVLADASARGACTAYLFSTGAGAFWTRLGFRPVPVAEAAAALPEAPQVHHYRATGALADEAAWRRDLHARAAARTDRPADDGGATAAPSAGR</sequence>
<accession>A0A918FJA1</accession>
<dbReference type="Proteomes" id="UP000658320">
    <property type="component" value="Unassembled WGS sequence"/>
</dbReference>
<dbReference type="Pfam" id="PF13508">
    <property type="entry name" value="Acetyltransf_7"/>
    <property type="match status" value="1"/>
</dbReference>
<evidence type="ECO:0000256" key="3">
    <source>
        <dbReference type="SAM" id="MobiDB-lite"/>
    </source>
</evidence>
<keyword evidence="6" id="KW-1185">Reference proteome</keyword>
<comment type="caution">
    <text evidence="5">The sequence shown here is derived from an EMBL/GenBank/DDBJ whole genome shotgun (WGS) entry which is preliminary data.</text>
</comment>
<dbReference type="PROSITE" id="PS51186">
    <property type="entry name" value="GNAT"/>
    <property type="match status" value="2"/>
</dbReference>
<keyword evidence="2" id="KW-0012">Acyltransferase</keyword>
<gene>
    <name evidence="5" type="ORF">GCM10010251_68900</name>
</gene>
<name>A0A918FJA1_9ACTN</name>
<evidence type="ECO:0000256" key="2">
    <source>
        <dbReference type="ARBA" id="ARBA00023315"/>
    </source>
</evidence>
<reference evidence="5" key="1">
    <citation type="journal article" date="2014" name="Int. J. Syst. Evol. Microbiol.">
        <title>Complete genome sequence of Corynebacterium casei LMG S-19264T (=DSM 44701T), isolated from a smear-ripened cheese.</title>
        <authorList>
            <consortium name="US DOE Joint Genome Institute (JGI-PGF)"/>
            <person name="Walter F."/>
            <person name="Albersmeier A."/>
            <person name="Kalinowski J."/>
            <person name="Ruckert C."/>
        </authorList>
    </citation>
    <scope>NUCLEOTIDE SEQUENCE</scope>
    <source>
        <strain evidence="5">JCM 4346</strain>
    </source>
</reference>
<feature type="domain" description="N-acetyltransferase" evidence="4">
    <location>
        <begin position="151"/>
        <end position="282"/>
    </location>
</feature>
<dbReference type="SUPFAM" id="SSF55729">
    <property type="entry name" value="Acyl-CoA N-acyltransferases (Nat)"/>
    <property type="match status" value="2"/>
</dbReference>
<feature type="domain" description="N-acetyltransferase" evidence="4">
    <location>
        <begin position="6"/>
        <end position="154"/>
    </location>
</feature>
<dbReference type="PANTHER" id="PTHR43877:SF2">
    <property type="entry name" value="AMINOALKYLPHOSPHONATE N-ACETYLTRANSFERASE-RELATED"/>
    <property type="match status" value="1"/>
</dbReference>
<dbReference type="CDD" id="cd04301">
    <property type="entry name" value="NAT_SF"/>
    <property type="match status" value="2"/>
</dbReference>
<dbReference type="PANTHER" id="PTHR43877">
    <property type="entry name" value="AMINOALKYLPHOSPHONATE N-ACETYLTRANSFERASE-RELATED-RELATED"/>
    <property type="match status" value="1"/>
</dbReference>
<reference evidence="5" key="2">
    <citation type="submission" date="2020-09" db="EMBL/GenBank/DDBJ databases">
        <authorList>
            <person name="Sun Q."/>
            <person name="Ohkuma M."/>
        </authorList>
    </citation>
    <scope>NUCLEOTIDE SEQUENCE</scope>
    <source>
        <strain evidence="5">JCM 4346</strain>
    </source>
</reference>
<dbReference type="Pfam" id="PF00583">
    <property type="entry name" value="Acetyltransf_1"/>
    <property type="match status" value="1"/>
</dbReference>
<keyword evidence="1" id="KW-0808">Transferase</keyword>
<dbReference type="InterPro" id="IPR000182">
    <property type="entry name" value="GNAT_dom"/>
</dbReference>
<protein>
    <recommendedName>
        <fullName evidence="4">N-acetyltransferase domain-containing protein</fullName>
    </recommendedName>
</protein>
<evidence type="ECO:0000256" key="1">
    <source>
        <dbReference type="ARBA" id="ARBA00022679"/>
    </source>
</evidence>
<dbReference type="InterPro" id="IPR050832">
    <property type="entry name" value="Bact_Acetyltransf"/>
</dbReference>
<proteinExistence type="predicted"/>
<dbReference type="GO" id="GO:0016747">
    <property type="term" value="F:acyltransferase activity, transferring groups other than amino-acyl groups"/>
    <property type="evidence" value="ECO:0007669"/>
    <property type="project" value="InterPro"/>
</dbReference>
<feature type="region of interest" description="Disordered" evidence="3">
    <location>
        <begin position="304"/>
        <end position="325"/>
    </location>
</feature>
<organism evidence="5 6">
    <name type="scientific">Streptomyces aurantiogriseus</name>
    <dbReference type="NCBI Taxonomy" id="66870"/>
    <lineage>
        <taxon>Bacteria</taxon>
        <taxon>Bacillati</taxon>
        <taxon>Actinomycetota</taxon>
        <taxon>Actinomycetes</taxon>
        <taxon>Kitasatosporales</taxon>
        <taxon>Streptomycetaceae</taxon>
        <taxon>Streptomyces</taxon>
    </lineage>
</organism>
<dbReference type="RefSeq" id="WP_189941816.1">
    <property type="nucleotide sequence ID" value="NZ_BMSX01000019.1"/>
</dbReference>
<dbReference type="EMBL" id="BMSX01000019">
    <property type="protein sequence ID" value="GGR42132.1"/>
    <property type="molecule type" value="Genomic_DNA"/>
</dbReference>
<feature type="compositionally biased region" description="Basic and acidic residues" evidence="3">
    <location>
        <begin position="304"/>
        <end position="313"/>
    </location>
</feature>
<dbReference type="InterPro" id="IPR016181">
    <property type="entry name" value="Acyl_CoA_acyltransferase"/>
</dbReference>
<dbReference type="AlphaFoldDB" id="A0A918FJA1"/>